<dbReference type="NCBIfam" id="NF046030">
    <property type="entry name" value="ProtAdlyltaseSoFic"/>
    <property type="match status" value="1"/>
</dbReference>
<dbReference type="Proteomes" id="UP000826722">
    <property type="component" value="Chromosome"/>
</dbReference>
<feature type="binding site" evidence="3">
    <location>
        <begin position="201"/>
        <end position="208"/>
    </location>
    <ligand>
        <name>ATP</name>
        <dbReference type="ChEBI" id="CHEBI:30616"/>
    </ligand>
</feature>
<dbReference type="KEGG" id="mpau:ZMTM_00070"/>
<reference evidence="5" key="1">
    <citation type="journal article" date="2021" name="Arch. Microbiol.">
        <title>Methyloradius palustris gen. nov., sp. nov., a methanol-oxidizing bacterium isolated from snow.</title>
        <authorList>
            <person name="Miyadera T."/>
            <person name="Kojima H."/>
            <person name="Fukui M."/>
        </authorList>
    </citation>
    <scope>NUCLEOTIDE SEQUENCE</scope>
    <source>
        <strain evidence="5">Zm11</strain>
    </source>
</reference>
<keyword evidence="1" id="KW-0547">Nucleotide-binding</keyword>
<dbReference type="PANTHER" id="PTHR13504">
    <property type="entry name" value="FIDO DOMAIN-CONTAINING PROTEIN DDB_G0283145"/>
    <property type="match status" value="1"/>
</dbReference>
<evidence type="ECO:0000256" key="1">
    <source>
        <dbReference type="PIRSR" id="PIRSR038925-1"/>
    </source>
</evidence>
<dbReference type="PROSITE" id="PS51459">
    <property type="entry name" value="FIDO"/>
    <property type="match status" value="1"/>
</dbReference>
<feature type="binding site" evidence="1">
    <location>
        <position position="239"/>
    </location>
    <ligand>
        <name>ATP</name>
        <dbReference type="ChEBI" id="CHEBI:30616"/>
    </ligand>
</feature>
<dbReference type="Pfam" id="PF02661">
    <property type="entry name" value="Fic"/>
    <property type="match status" value="1"/>
</dbReference>
<protein>
    <submittedName>
        <fullName evidence="5">Adenosine monophosphate-protein transferase SoFic</fullName>
    </submittedName>
</protein>
<feature type="binding site" evidence="1">
    <location>
        <position position="197"/>
    </location>
    <ligand>
        <name>ATP</name>
        <dbReference type="ChEBI" id="CHEBI:30616"/>
    </ligand>
</feature>
<dbReference type="AlphaFoldDB" id="A0A8D5GA07"/>
<dbReference type="Pfam" id="PF13784">
    <property type="entry name" value="Fic_N"/>
    <property type="match status" value="1"/>
</dbReference>
<dbReference type="PIRSF" id="PIRSF038925">
    <property type="entry name" value="AMP-prot_trans"/>
    <property type="match status" value="1"/>
</dbReference>
<dbReference type="InterPro" id="IPR036597">
    <property type="entry name" value="Fido-like_dom_sf"/>
</dbReference>
<dbReference type="InterPro" id="IPR026287">
    <property type="entry name" value="SoFic-like"/>
</dbReference>
<dbReference type="Gene3D" id="1.10.3290.10">
    <property type="entry name" value="Fido-like domain"/>
    <property type="match status" value="1"/>
</dbReference>
<dbReference type="Pfam" id="PF21248">
    <property type="entry name" value="SoFic-like_C"/>
    <property type="match status" value="1"/>
</dbReference>
<proteinExistence type="predicted"/>
<keyword evidence="5" id="KW-0808">Transferase</keyword>
<dbReference type="EMBL" id="AP024110">
    <property type="protein sequence ID" value="BCM23748.1"/>
    <property type="molecule type" value="Genomic_DNA"/>
</dbReference>
<evidence type="ECO:0000313" key="6">
    <source>
        <dbReference type="Proteomes" id="UP000826722"/>
    </source>
</evidence>
<dbReference type="InterPro" id="IPR003812">
    <property type="entry name" value="Fido"/>
</dbReference>
<feature type="binding site" evidence="1">
    <location>
        <begin position="202"/>
        <end position="208"/>
    </location>
    <ligand>
        <name>ATP</name>
        <dbReference type="ChEBI" id="CHEBI:30616"/>
    </ligand>
</feature>
<feature type="domain" description="Fido" evidence="4">
    <location>
        <begin position="117"/>
        <end position="261"/>
    </location>
</feature>
<keyword evidence="6" id="KW-1185">Reference proteome</keyword>
<organism evidence="5 6">
    <name type="scientific">Methyloradius palustris</name>
    <dbReference type="NCBI Taxonomy" id="2778876"/>
    <lineage>
        <taxon>Bacteria</taxon>
        <taxon>Pseudomonadati</taxon>
        <taxon>Pseudomonadota</taxon>
        <taxon>Betaproteobacteria</taxon>
        <taxon>Nitrosomonadales</taxon>
        <taxon>Methylophilaceae</taxon>
        <taxon>Methyloradius</taxon>
    </lineage>
</organism>
<dbReference type="PANTHER" id="PTHR13504:SF35">
    <property type="entry name" value="PROTEIN ADENYLYLTRANSFERASE SOFIC"/>
    <property type="match status" value="1"/>
</dbReference>
<dbReference type="InterPro" id="IPR048770">
    <property type="entry name" value="SoFic-like_C"/>
</dbReference>
<keyword evidence="1" id="KW-0067">ATP-binding</keyword>
<dbReference type="InterPro" id="IPR025758">
    <property type="entry name" value="Fic/DOC_N"/>
</dbReference>
<dbReference type="InterPro" id="IPR040198">
    <property type="entry name" value="Fido_containing"/>
</dbReference>
<dbReference type="GO" id="GO:0005524">
    <property type="term" value="F:ATP binding"/>
    <property type="evidence" value="ECO:0007669"/>
    <property type="project" value="UniProtKB-KW"/>
</dbReference>
<name>A0A8D5GA07_9PROT</name>
<evidence type="ECO:0000256" key="3">
    <source>
        <dbReference type="PIRSR" id="PIRSR640198-2"/>
    </source>
</evidence>
<feature type="active site" evidence="2">
    <location>
        <position position="197"/>
    </location>
</feature>
<evidence type="ECO:0000313" key="5">
    <source>
        <dbReference type="EMBL" id="BCM23748.1"/>
    </source>
</evidence>
<feature type="binding site" evidence="1">
    <location>
        <position position="72"/>
    </location>
    <ligand>
        <name>ATP</name>
        <dbReference type="ChEBI" id="CHEBI:30616"/>
    </ligand>
</feature>
<gene>
    <name evidence="5" type="primary">fic</name>
    <name evidence="5" type="ORF">ZMTM_00070</name>
</gene>
<feature type="binding site" evidence="3">
    <location>
        <begin position="239"/>
        <end position="240"/>
    </location>
    <ligand>
        <name>ATP</name>
        <dbReference type="ChEBI" id="CHEBI:30616"/>
    </ligand>
</feature>
<accession>A0A8D5GA07</accession>
<sequence length="370" mass="42114">MSSLSWQADQPYLALPRLPPQADIESKLILKQCITARAALAELKQAAELIPNQAVLINTLPLLEAGASSEIENIVTTTDKLFQHLRNEDQADPATKEALRYSRALFEGFKALNQYPLSTRTIEEICTQIKGVQMNVRRVSGTALSNHKTGEVIYTPPVGEDVLRTMLADWERFLHNAIDIDPLIRMAVAHYQFEAIHPFTDGNGRTGRIVNSLFLIQEGLLTLPILYLSRYIIQNKADYYRLLLQVTREQDWESWILYVLKGVEETATWTTAKIAAMKALNEHTVEFVRQKLPKIYSYELVNLIFELPYCRISSLVEAGIAKRQAASVYLKQLVEIGVLIEAPVTKEKLFIHPKLMQLLSKDSNEFQRYQ</sequence>
<evidence type="ECO:0000256" key="2">
    <source>
        <dbReference type="PIRSR" id="PIRSR640198-1"/>
    </source>
</evidence>
<dbReference type="GO" id="GO:0016740">
    <property type="term" value="F:transferase activity"/>
    <property type="evidence" value="ECO:0007669"/>
    <property type="project" value="UniProtKB-KW"/>
</dbReference>
<dbReference type="RefSeq" id="WP_221764332.1">
    <property type="nucleotide sequence ID" value="NZ_AP024110.1"/>
</dbReference>
<dbReference type="SUPFAM" id="SSF140931">
    <property type="entry name" value="Fic-like"/>
    <property type="match status" value="1"/>
</dbReference>
<evidence type="ECO:0000259" key="4">
    <source>
        <dbReference type="PROSITE" id="PS51459"/>
    </source>
</evidence>